<dbReference type="InterPro" id="IPR051687">
    <property type="entry name" value="Peroxisomal_Beta-Oxidation"/>
</dbReference>
<keyword evidence="2" id="KW-0560">Oxidoreductase</keyword>
<dbReference type="Proteomes" id="UP000030746">
    <property type="component" value="Unassembled WGS sequence"/>
</dbReference>
<evidence type="ECO:0000313" key="4">
    <source>
        <dbReference type="Proteomes" id="UP000030746"/>
    </source>
</evidence>
<dbReference type="CTD" id="20235245"/>
<gene>
    <name evidence="3" type="ORF">LOTGIDRAFT_147397</name>
</gene>
<accession>V3ZWK6</accession>
<sequence length="59" mass="6066">ILVNDLGGSMAGEGKGSRAADLVVNEIKSRGGKAVANYDSVEDGEKVVQTALDNYGRIG</sequence>
<dbReference type="GO" id="GO:0016491">
    <property type="term" value="F:oxidoreductase activity"/>
    <property type="evidence" value="ECO:0007669"/>
    <property type="project" value="UniProtKB-KW"/>
</dbReference>
<dbReference type="EMBL" id="KB201595">
    <property type="protein sequence ID" value="ESO95878.1"/>
    <property type="molecule type" value="Genomic_DNA"/>
</dbReference>
<proteinExistence type="inferred from homology"/>
<dbReference type="Gene3D" id="3.40.50.720">
    <property type="entry name" value="NAD(P)-binding Rossmann-like Domain"/>
    <property type="match status" value="1"/>
</dbReference>
<comment type="similarity">
    <text evidence="1">Belongs to the short-chain dehydrogenases/reductases (SDR) family.</text>
</comment>
<evidence type="ECO:0000313" key="3">
    <source>
        <dbReference type="EMBL" id="ESO95878.1"/>
    </source>
</evidence>
<dbReference type="OrthoDB" id="3592703at2759"/>
<reference evidence="3 4" key="1">
    <citation type="journal article" date="2013" name="Nature">
        <title>Insights into bilaterian evolution from three spiralian genomes.</title>
        <authorList>
            <person name="Simakov O."/>
            <person name="Marletaz F."/>
            <person name="Cho S.J."/>
            <person name="Edsinger-Gonzales E."/>
            <person name="Havlak P."/>
            <person name="Hellsten U."/>
            <person name="Kuo D.H."/>
            <person name="Larsson T."/>
            <person name="Lv J."/>
            <person name="Arendt D."/>
            <person name="Savage R."/>
            <person name="Osoegawa K."/>
            <person name="de Jong P."/>
            <person name="Grimwood J."/>
            <person name="Chapman J.A."/>
            <person name="Shapiro H."/>
            <person name="Aerts A."/>
            <person name="Otillar R.P."/>
            <person name="Terry A.Y."/>
            <person name="Boore J.L."/>
            <person name="Grigoriev I.V."/>
            <person name="Lindberg D.R."/>
            <person name="Seaver E.C."/>
            <person name="Weisblat D.A."/>
            <person name="Putnam N.H."/>
            <person name="Rokhsar D.S."/>
        </authorList>
    </citation>
    <scope>NUCLEOTIDE SEQUENCE [LARGE SCALE GENOMIC DNA]</scope>
</reference>
<dbReference type="PANTHER" id="PTHR45024:SF2">
    <property type="entry name" value="SCP2 DOMAIN-CONTAINING PROTEIN"/>
    <property type="match status" value="1"/>
</dbReference>
<protein>
    <submittedName>
        <fullName evidence="3">Uncharacterized protein</fullName>
    </submittedName>
</protein>
<name>V3ZWK6_LOTGI</name>
<keyword evidence="4" id="KW-1185">Reference proteome</keyword>
<dbReference type="RefSeq" id="XP_009053434.1">
    <property type="nucleotide sequence ID" value="XM_009055186.1"/>
</dbReference>
<dbReference type="KEGG" id="lgi:LOTGIDRAFT_147397"/>
<dbReference type="AlphaFoldDB" id="V3ZWK6"/>
<dbReference type="GeneID" id="20235245"/>
<dbReference type="HOGENOM" id="CLU_2967770_0_0_1"/>
<dbReference type="PANTHER" id="PTHR45024">
    <property type="entry name" value="DEHYDROGENASES, SHORT CHAIN"/>
    <property type="match status" value="1"/>
</dbReference>
<evidence type="ECO:0000256" key="2">
    <source>
        <dbReference type="ARBA" id="ARBA00023002"/>
    </source>
</evidence>
<dbReference type="STRING" id="225164.V3ZWK6"/>
<evidence type="ECO:0000256" key="1">
    <source>
        <dbReference type="ARBA" id="ARBA00006484"/>
    </source>
</evidence>
<feature type="non-terminal residue" evidence="3">
    <location>
        <position position="1"/>
    </location>
</feature>
<organism evidence="3 4">
    <name type="scientific">Lottia gigantea</name>
    <name type="common">Giant owl limpet</name>
    <dbReference type="NCBI Taxonomy" id="225164"/>
    <lineage>
        <taxon>Eukaryota</taxon>
        <taxon>Metazoa</taxon>
        <taxon>Spiralia</taxon>
        <taxon>Lophotrochozoa</taxon>
        <taxon>Mollusca</taxon>
        <taxon>Gastropoda</taxon>
        <taxon>Patellogastropoda</taxon>
        <taxon>Lottioidea</taxon>
        <taxon>Lottiidae</taxon>
        <taxon>Lottia</taxon>
    </lineage>
</organism>